<keyword evidence="1" id="KW-1133">Transmembrane helix</keyword>
<evidence type="ECO:0000313" key="2">
    <source>
        <dbReference type="EMBL" id="RAK51477.1"/>
    </source>
</evidence>
<gene>
    <name evidence="2" type="ORF">DJ018_16215</name>
</gene>
<feature type="transmembrane region" description="Helical" evidence="1">
    <location>
        <begin position="47"/>
        <end position="69"/>
    </location>
</feature>
<dbReference type="AlphaFoldDB" id="A0A328AAM0"/>
<name>A0A328AAM0_9CAUL</name>
<keyword evidence="1" id="KW-0472">Membrane</keyword>
<evidence type="ECO:0000256" key="1">
    <source>
        <dbReference type="SAM" id="Phobius"/>
    </source>
</evidence>
<proteinExistence type="predicted"/>
<comment type="caution">
    <text evidence="2">The sequence shown here is derived from an EMBL/GenBank/DDBJ whole genome shotgun (WGS) entry which is preliminary data.</text>
</comment>
<dbReference type="RefSeq" id="WP_111516012.1">
    <property type="nucleotide sequence ID" value="NZ_QFYR01000004.1"/>
</dbReference>
<dbReference type="Proteomes" id="UP000249725">
    <property type="component" value="Unassembled WGS sequence"/>
</dbReference>
<feature type="transmembrane region" description="Helical" evidence="1">
    <location>
        <begin position="76"/>
        <end position="97"/>
    </location>
</feature>
<keyword evidence="1" id="KW-0812">Transmembrane</keyword>
<keyword evidence="3" id="KW-1185">Reference proteome</keyword>
<feature type="transmembrane region" description="Helical" evidence="1">
    <location>
        <begin position="12"/>
        <end position="35"/>
    </location>
</feature>
<reference evidence="3" key="1">
    <citation type="submission" date="2018-05" db="EMBL/GenBank/DDBJ databases">
        <authorList>
            <person name="Li X."/>
        </authorList>
    </citation>
    <scope>NUCLEOTIDE SEQUENCE [LARGE SCALE GENOMIC DNA]</scope>
    <source>
        <strain evidence="3">YIM 73061</strain>
    </source>
</reference>
<evidence type="ECO:0000313" key="3">
    <source>
        <dbReference type="Proteomes" id="UP000249725"/>
    </source>
</evidence>
<dbReference type="EMBL" id="QFYR01000004">
    <property type="protein sequence ID" value="RAK51477.1"/>
    <property type="molecule type" value="Genomic_DNA"/>
</dbReference>
<accession>A0A328AAM0</accession>
<protein>
    <submittedName>
        <fullName evidence="2">Uncharacterized protein</fullName>
    </submittedName>
</protein>
<sequence length="101" mass="10470">MARKTRIRIEDVAPVLVGLASGAGALSMLMPGWMFALMALTGWAGKAWPLVLGMALGPVAAPGAGWVLMKHGRPRAAIVMAVLGFALTGLLLTVFAVSQSR</sequence>
<organism evidence="2 3">
    <name type="scientific">Phenylobacterium deserti</name>
    <dbReference type="NCBI Taxonomy" id="1914756"/>
    <lineage>
        <taxon>Bacteria</taxon>
        <taxon>Pseudomonadati</taxon>
        <taxon>Pseudomonadota</taxon>
        <taxon>Alphaproteobacteria</taxon>
        <taxon>Caulobacterales</taxon>
        <taxon>Caulobacteraceae</taxon>
        <taxon>Phenylobacterium</taxon>
    </lineage>
</organism>